<dbReference type="Proteomes" id="UP000270620">
    <property type="component" value="Unassembled WGS sequence"/>
</dbReference>
<gene>
    <name evidence="6" type="ORF">EJA19_07155</name>
</gene>
<evidence type="ECO:0000256" key="3">
    <source>
        <dbReference type="ARBA" id="ARBA00023125"/>
    </source>
</evidence>
<organism evidence="6 7">
    <name type="scientific">Mangrovimonas spongiae</name>
    <dbReference type="NCBI Taxonomy" id="2494697"/>
    <lineage>
        <taxon>Bacteria</taxon>
        <taxon>Pseudomonadati</taxon>
        <taxon>Bacteroidota</taxon>
        <taxon>Flavobacteriia</taxon>
        <taxon>Flavobacteriales</taxon>
        <taxon>Flavobacteriaceae</taxon>
        <taxon>Mangrovimonas</taxon>
    </lineage>
</organism>
<dbReference type="InterPro" id="IPR050090">
    <property type="entry name" value="Tyrosine_recombinase_XerCD"/>
</dbReference>
<name>A0A428JZY1_9FLAO</name>
<dbReference type="AlphaFoldDB" id="A0A428JZY1"/>
<dbReference type="InterPro" id="IPR004107">
    <property type="entry name" value="Integrase_SAM-like_N"/>
</dbReference>
<reference evidence="6 7" key="1">
    <citation type="submission" date="2018-12" db="EMBL/GenBank/DDBJ databases">
        <title>Mangrovimonas spongiae sp. nov., a novel member of the genus Mangrovimonas isolated from marine sponge.</title>
        <authorList>
            <person name="Zhuang L."/>
            <person name="Luo L."/>
        </authorList>
    </citation>
    <scope>NUCLEOTIDE SEQUENCE [LARGE SCALE GENOMIC DNA]</scope>
    <source>
        <strain evidence="6 7">HN-E26</strain>
    </source>
</reference>
<dbReference type="InterPro" id="IPR002104">
    <property type="entry name" value="Integrase_catalytic"/>
</dbReference>
<evidence type="ECO:0000313" key="7">
    <source>
        <dbReference type="Proteomes" id="UP000270620"/>
    </source>
</evidence>
<dbReference type="GO" id="GO:0006310">
    <property type="term" value="P:DNA recombination"/>
    <property type="evidence" value="ECO:0007669"/>
    <property type="project" value="UniProtKB-KW"/>
</dbReference>
<comment type="similarity">
    <text evidence="1">Belongs to the 'phage' integrase family.</text>
</comment>
<evidence type="ECO:0000259" key="5">
    <source>
        <dbReference type="PROSITE" id="PS51898"/>
    </source>
</evidence>
<dbReference type="Gene3D" id="1.10.150.130">
    <property type="match status" value="1"/>
</dbReference>
<dbReference type="InterPro" id="IPR011010">
    <property type="entry name" value="DNA_brk_join_enz"/>
</dbReference>
<keyword evidence="2" id="KW-0229">DNA integration</keyword>
<dbReference type="EMBL" id="RWBG01000003">
    <property type="protein sequence ID" value="RSK39658.1"/>
    <property type="molecule type" value="Genomic_DNA"/>
</dbReference>
<evidence type="ECO:0000256" key="2">
    <source>
        <dbReference type="ARBA" id="ARBA00022908"/>
    </source>
</evidence>
<comment type="caution">
    <text evidence="6">The sequence shown here is derived from an EMBL/GenBank/DDBJ whole genome shotgun (WGS) entry which is preliminary data.</text>
</comment>
<proteinExistence type="inferred from homology"/>
<dbReference type="GO" id="GO:0015074">
    <property type="term" value="P:DNA integration"/>
    <property type="evidence" value="ECO:0007669"/>
    <property type="project" value="UniProtKB-KW"/>
</dbReference>
<sequence>MKHITLTPLHHNNATNIAIGFKYDSSVKEYIREFPHVYWSKTHRTFYVAYTEKTLHLLFTYLRDKGYYVNYSAMTKQPKKAFKPAKKKPVKFNKKQLFNRLPKSHKILLNEYASFLRGKRLSEQTVSTYGYFILRFAYYHRLLAIDKWDNSCLDKFMSDVMYKENYSISSHRQCVSAIKYLTTFCDMDTFDASEFERPKRDKNLPKVISKEAVIRLIQVTKNLKHRVIISLLYSGGLRIGELLALHPRDINFERLQVFVRRGKGRKDRMVTLAEVLKPMLVNYIQTYRPNHFLIEGRDGGPYHASSVRHMLKRSCNMAHITPAISPHALRHSYATHMLENGVDLRHIQSLLGHTKPETTMIYTHVAKEDLMRISNPLDATVKGLKNYGYPDKKVTISGK</sequence>
<evidence type="ECO:0000256" key="4">
    <source>
        <dbReference type="ARBA" id="ARBA00023172"/>
    </source>
</evidence>
<evidence type="ECO:0000313" key="6">
    <source>
        <dbReference type="EMBL" id="RSK39658.1"/>
    </source>
</evidence>
<dbReference type="Gene3D" id="1.10.443.10">
    <property type="entry name" value="Intergrase catalytic core"/>
    <property type="match status" value="1"/>
</dbReference>
<feature type="domain" description="Tyr recombinase" evidence="5">
    <location>
        <begin position="203"/>
        <end position="375"/>
    </location>
</feature>
<accession>A0A428JZY1</accession>
<dbReference type="PANTHER" id="PTHR30349:SF41">
    <property type="entry name" value="INTEGRASE_RECOMBINASE PROTEIN MJ0367-RELATED"/>
    <property type="match status" value="1"/>
</dbReference>
<dbReference type="PANTHER" id="PTHR30349">
    <property type="entry name" value="PHAGE INTEGRASE-RELATED"/>
    <property type="match status" value="1"/>
</dbReference>
<dbReference type="InterPro" id="IPR010998">
    <property type="entry name" value="Integrase_recombinase_N"/>
</dbReference>
<dbReference type="Pfam" id="PF13495">
    <property type="entry name" value="Phage_int_SAM_4"/>
    <property type="match status" value="1"/>
</dbReference>
<protein>
    <submittedName>
        <fullName evidence="6">Integrase</fullName>
    </submittedName>
</protein>
<dbReference type="InterPro" id="IPR013762">
    <property type="entry name" value="Integrase-like_cat_sf"/>
</dbReference>
<dbReference type="GO" id="GO:0003677">
    <property type="term" value="F:DNA binding"/>
    <property type="evidence" value="ECO:0007669"/>
    <property type="project" value="UniProtKB-KW"/>
</dbReference>
<dbReference type="SUPFAM" id="SSF56349">
    <property type="entry name" value="DNA breaking-rejoining enzymes"/>
    <property type="match status" value="1"/>
</dbReference>
<dbReference type="Pfam" id="PF00589">
    <property type="entry name" value="Phage_integrase"/>
    <property type="match status" value="1"/>
</dbReference>
<evidence type="ECO:0000256" key="1">
    <source>
        <dbReference type="ARBA" id="ARBA00008857"/>
    </source>
</evidence>
<keyword evidence="3" id="KW-0238">DNA-binding</keyword>
<dbReference type="RefSeq" id="WP_125467682.1">
    <property type="nucleotide sequence ID" value="NZ_RWBG01000003.1"/>
</dbReference>
<dbReference type="PROSITE" id="PS51898">
    <property type="entry name" value="TYR_RECOMBINASE"/>
    <property type="match status" value="1"/>
</dbReference>
<keyword evidence="4" id="KW-0233">DNA recombination</keyword>
<dbReference type="OrthoDB" id="9801717at2"/>
<keyword evidence="7" id="KW-1185">Reference proteome</keyword>